<evidence type="ECO:0000313" key="1">
    <source>
        <dbReference type="EMBL" id="CAG9943969.1"/>
    </source>
</evidence>
<gene>
    <name evidence="1" type="ORF">CRV2_00001133</name>
</gene>
<accession>A0ACA9TTE2</accession>
<protein>
    <submittedName>
        <fullName evidence="1">Uncharacterized protein</fullName>
    </submittedName>
</protein>
<comment type="caution">
    <text evidence="1">The sequence shown here is derived from an EMBL/GenBank/DDBJ whole genome shotgun (WGS) entry which is preliminary data.</text>
</comment>
<dbReference type="EMBL" id="CADEHS020000007">
    <property type="protein sequence ID" value="CAG9943969.1"/>
    <property type="molecule type" value="Genomic_DNA"/>
</dbReference>
<sequence>MHSAQTSGMNIIIEGANAVMLDLSMGSYPYVTSSNTTISGIIAGLNLNPKNITETIGVVKAYTTRVGAGAFKTEDLGQLTIFAIELVKLSKSRGENGERRQVEDVAVADLVVVKHGHMVNYYTALNLTKLDVLDSFETIKIAIAYKDKNTGQELESYPADHNVLDTAEVVYHEMPGWQKPTTKARTFYDLPKAARDYVQYIEDFIGVKVKWIGTGPDRDDMITRA</sequence>
<organism evidence="1 2">
    <name type="scientific">Clonostachys rosea f. rosea IK726</name>
    <dbReference type="NCBI Taxonomy" id="1349383"/>
    <lineage>
        <taxon>Eukaryota</taxon>
        <taxon>Fungi</taxon>
        <taxon>Dikarya</taxon>
        <taxon>Ascomycota</taxon>
        <taxon>Pezizomycotina</taxon>
        <taxon>Sordariomycetes</taxon>
        <taxon>Hypocreomycetidae</taxon>
        <taxon>Hypocreales</taxon>
        <taxon>Bionectriaceae</taxon>
        <taxon>Clonostachys</taxon>
    </lineage>
</organism>
<evidence type="ECO:0000313" key="2">
    <source>
        <dbReference type="Proteomes" id="UP000836387"/>
    </source>
</evidence>
<reference evidence="1" key="1">
    <citation type="submission" date="2020-04" db="EMBL/GenBank/DDBJ databases">
        <authorList>
            <person name="Broberg M."/>
        </authorList>
    </citation>
    <scope>NUCLEOTIDE SEQUENCE</scope>
</reference>
<dbReference type="Proteomes" id="UP000836387">
    <property type="component" value="Unassembled WGS sequence"/>
</dbReference>
<name>A0ACA9TTE2_BIOOC</name>
<proteinExistence type="predicted"/>
<reference evidence="1" key="2">
    <citation type="submission" date="2021-10" db="EMBL/GenBank/DDBJ databases">
        <authorList>
            <person name="Piombo E."/>
        </authorList>
    </citation>
    <scope>NUCLEOTIDE SEQUENCE</scope>
</reference>
<keyword evidence="2" id="KW-1185">Reference proteome</keyword>